<dbReference type="Gene3D" id="3.90.76.10">
    <property type="entry name" value="Dipeptide-binding Protein, Domain 1"/>
    <property type="match status" value="1"/>
</dbReference>
<dbReference type="SUPFAM" id="SSF53850">
    <property type="entry name" value="Periplasmic binding protein-like II"/>
    <property type="match status" value="1"/>
</dbReference>
<dbReference type="EMBL" id="VFPQ01000001">
    <property type="protein sequence ID" value="TQM73819.1"/>
    <property type="molecule type" value="Genomic_DNA"/>
</dbReference>
<dbReference type="Pfam" id="PF00496">
    <property type="entry name" value="SBP_bac_5"/>
    <property type="match status" value="1"/>
</dbReference>
<evidence type="ECO:0000256" key="3">
    <source>
        <dbReference type="ARBA" id="ARBA00022729"/>
    </source>
</evidence>
<keyword evidence="3 4" id="KW-0732">Signal</keyword>
<dbReference type="Gene3D" id="3.10.105.10">
    <property type="entry name" value="Dipeptide-binding Protein, Domain 3"/>
    <property type="match status" value="1"/>
</dbReference>
<evidence type="ECO:0000259" key="5">
    <source>
        <dbReference type="Pfam" id="PF00496"/>
    </source>
</evidence>
<dbReference type="PIRSF" id="PIRSF002741">
    <property type="entry name" value="MppA"/>
    <property type="match status" value="1"/>
</dbReference>
<comment type="similarity">
    <text evidence="1">Belongs to the bacterial solute-binding protein 5 family.</text>
</comment>
<dbReference type="Gene3D" id="3.40.190.10">
    <property type="entry name" value="Periplasmic binding protein-like II"/>
    <property type="match status" value="1"/>
</dbReference>
<dbReference type="GO" id="GO:0042597">
    <property type="term" value="C:periplasmic space"/>
    <property type="evidence" value="ECO:0007669"/>
    <property type="project" value="UniProtKB-ARBA"/>
</dbReference>
<feature type="signal peptide" evidence="4">
    <location>
        <begin position="1"/>
        <end position="24"/>
    </location>
</feature>
<dbReference type="GO" id="GO:0043190">
    <property type="term" value="C:ATP-binding cassette (ABC) transporter complex"/>
    <property type="evidence" value="ECO:0007669"/>
    <property type="project" value="InterPro"/>
</dbReference>
<gene>
    <name evidence="6" type="ORF">FHX40_0474</name>
</gene>
<keyword evidence="2" id="KW-0813">Transport</keyword>
<sequence length="531" mass="58548">MGVILLLGALLLTACGGGTSAAGAGDRAGGSAGSGGAPRTGGGLVVGLYLEPLALDPHRQGYWETYRVSSNIFEGLVKEDLSDTAGPTKLLPALATDWSVSKDGRTWTFTLRQGVRFHDGSPFDAEAVHKNVRRVTDPGYEFYDETSAARLKNWLGDLEEGRVVDEHTYEFRFARPFLGFPRILAQSMSTLTIGNPATWERYGNDGFADHPSGTGPYTFVSRTVGDRIVLRRNPDYWGDPPYLDELVFRIIPNHQTRLAALLNGEVDLISYVQPDDVATLESRGFQVPEGHGAALLYFTFNARNKAFQDRRVRQAIIQGIDRERLAREVYNGHAVALGSLLPPGNEAYDPQARDFPYDPEAAKSLLRQAGYGPGALGFTIVADVANQNLAEWLQSHLKGIGVNVEVVTLDRPSYVARAFGRPEPEDGLSIDEYGGSYAEWLQQVINTNVVPKGFDLDAHPDLREAVEKARYTADADRRIELWRKADEQARREAIAIPAVSLTRYYALGPNVRGFVFPATNWYDLTKVWLAD</sequence>
<evidence type="ECO:0000256" key="4">
    <source>
        <dbReference type="SAM" id="SignalP"/>
    </source>
</evidence>
<dbReference type="InterPro" id="IPR030678">
    <property type="entry name" value="Peptide/Ni-bd"/>
</dbReference>
<dbReference type="PANTHER" id="PTHR30290:SF9">
    <property type="entry name" value="OLIGOPEPTIDE-BINDING PROTEIN APPA"/>
    <property type="match status" value="1"/>
</dbReference>
<dbReference type="GO" id="GO:1904680">
    <property type="term" value="F:peptide transmembrane transporter activity"/>
    <property type="evidence" value="ECO:0007669"/>
    <property type="project" value="TreeGrafter"/>
</dbReference>
<dbReference type="InterPro" id="IPR000914">
    <property type="entry name" value="SBP_5_dom"/>
</dbReference>
<evidence type="ECO:0000313" key="7">
    <source>
        <dbReference type="Proteomes" id="UP000319213"/>
    </source>
</evidence>
<accession>A0A543ITB2</accession>
<evidence type="ECO:0000313" key="6">
    <source>
        <dbReference type="EMBL" id="TQM73819.1"/>
    </source>
</evidence>
<dbReference type="InterPro" id="IPR039424">
    <property type="entry name" value="SBP_5"/>
</dbReference>
<evidence type="ECO:0000256" key="1">
    <source>
        <dbReference type="ARBA" id="ARBA00005695"/>
    </source>
</evidence>
<reference evidence="6 7" key="1">
    <citation type="submission" date="2019-06" db="EMBL/GenBank/DDBJ databases">
        <title>Sequencing the genomes of 1000 actinobacteria strains.</title>
        <authorList>
            <person name="Klenk H.-P."/>
        </authorList>
    </citation>
    <scope>NUCLEOTIDE SEQUENCE [LARGE SCALE GENOMIC DNA]</scope>
    <source>
        <strain evidence="6 7">DSM 43186</strain>
    </source>
</reference>
<organism evidence="6 7">
    <name type="scientific">Thermopolyspora flexuosa</name>
    <dbReference type="NCBI Taxonomy" id="103836"/>
    <lineage>
        <taxon>Bacteria</taxon>
        <taxon>Bacillati</taxon>
        <taxon>Actinomycetota</taxon>
        <taxon>Actinomycetes</taxon>
        <taxon>Streptosporangiales</taxon>
        <taxon>Streptosporangiaceae</taxon>
        <taxon>Thermopolyspora</taxon>
    </lineage>
</organism>
<dbReference type="PANTHER" id="PTHR30290">
    <property type="entry name" value="PERIPLASMIC BINDING COMPONENT OF ABC TRANSPORTER"/>
    <property type="match status" value="1"/>
</dbReference>
<name>A0A543ITB2_9ACTN</name>
<dbReference type="AlphaFoldDB" id="A0A543ITB2"/>
<protein>
    <submittedName>
        <fullName evidence="6">Peptide/nickel transport system substrate-binding protein</fullName>
    </submittedName>
</protein>
<feature type="domain" description="Solute-binding protein family 5" evidence="5">
    <location>
        <begin position="90"/>
        <end position="411"/>
    </location>
</feature>
<dbReference type="GO" id="GO:0015833">
    <property type="term" value="P:peptide transport"/>
    <property type="evidence" value="ECO:0007669"/>
    <property type="project" value="TreeGrafter"/>
</dbReference>
<comment type="caution">
    <text evidence="6">The sequence shown here is derived from an EMBL/GenBank/DDBJ whole genome shotgun (WGS) entry which is preliminary data.</text>
</comment>
<evidence type="ECO:0000256" key="2">
    <source>
        <dbReference type="ARBA" id="ARBA00022448"/>
    </source>
</evidence>
<keyword evidence="7" id="KW-1185">Reference proteome</keyword>
<feature type="chain" id="PRO_5038668049" evidence="4">
    <location>
        <begin position="25"/>
        <end position="531"/>
    </location>
</feature>
<proteinExistence type="inferred from homology"/>
<dbReference type="RefSeq" id="WP_142258080.1">
    <property type="nucleotide sequence ID" value="NZ_BMPV01000004.1"/>
</dbReference>
<dbReference type="OrthoDB" id="5168028at2"/>
<dbReference type="Proteomes" id="UP000319213">
    <property type="component" value="Unassembled WGS sequence"/>
</dbReference>